<dbReference type="Pfam" id="PF19300">
    <property type="entry name" value="BPD_transp_1_N"/>
    <property type="match status" value="1"/>
</dbReference>
<feature type="transmembrane region" description="Helical" evidence="7">
    <location>
        <begin position="251"/>
        <end position="272"/>
    </location>
</feature>
<dbReference type="CDD" id="cd06261">
    <property type="entry name" value="TM_PBP2"/>
    <property type="match status" value="1"/>
</dbReference>
<feature type="transmembrane region" description="Helical" evidence="7">
    <location>
        <begin position="103"/>
        <end position="124"/>
    </location>
</feature>
<evidence type="ECO:0000256" key="3">
    <source>
        <dbReference type="ARBA" id="ARBA00022475"/>
    </source>
</evidence>
<dbReference type="PANTHER" id="PTHR43163:SF8">
    <property type="entry name" value="D,D-DIPEPTIDE TRANSPORT SYSTEM PERMEASE PROTEIN DDPB-RELATED"/>
    <property type="match status" value="1"/>
</dbReference>
<keyword evidence="4 7" id="KW-0812">Transmembrane</keyword>
<keyword evidence="2 7" id="KW-0813">Transport</keyword>
<dbReference type="Pfam" id="PF00528">
    <property type="entry name" value="BPD_transp_1"/>
    <property type="match status" value="1"/>
</dbReference>
<dbReference type="Proteomes" id="UP000599312">
    <property type="component" value="Unassembled WGS sequence"/>
</dbReference>
<evidence type="ECO:0000313" key="10">
    <source>
        <dbReference type="Proteomes" id="UP000599312"/>
    </source>
</evidence>
<protein>
    <submittedName>
        <fullName evidence="9">ABC transporter permease</fullName>
    </submittedName>
</protein>
<keyword evidence="3" id="KW-1003">Cell membrane</keyword>
<evidence type="ECO:0000256" key="6">
    <source>
        <dbReference type="ARBA" id="ARBA00023136"/>
    </source>
</evidence>
<dbReference type="SUPFAM" id="SSF161098">
    <property type="entry name" value="MetI-like"/>
    <property type="match status" value="1"/>
</dbReference>
<feature type="transmembrane region" description="Helical" evidence="7">
    <location>
        <begin position="136"/>
        <end position="161"/>
    </location>
</feature>
<feature type="transmembrane region" description="Helical" evidence="7">
    <location>
        <begin position="7"/>
        <end position="28"/>
    </location>
</feature>
<dbReference type="Gene3D" id="1.10.3720.10">
    <property type="entry name" value="MetI-like"/>
    <property type="match status" value="1"/>
</dbReference>
<organism evidence="9 10">
    <name type="scientific">Microvirga alba</name>
    <dbReference type="NCBI Taxonomy" id="2791025"/>
    <lineage>
        <taxon>Bacteria</taxon>
        <taxon>Pseudomonadati</taxon>
        <taxon>Pseudomonadota</taxon>
        <taxon>Alphaproteobacteria</taxon>
        <taxon>Hyphomicrobiales</taxon>
        <taxon>Methylobacteriaceae</taxon>
        <taxon>Microvirga</taxon>
    </lineage>
</organism>
<comment type="subcellular location">
    <subcellularLocation>
        <location evidence="1 7">Cell membrane</location>
        <topology evidence="1 7">Multi-pass membrane protein</topology>
    </subcellularLocation>
</comment>
<evidence type="ECO:0000256" key="1">
    <source>
        <dbReference type="ARBA" id="ARBA00004651"/>
    </source>
</evidence>
<sequence length="337" mass="36221">MHFVARFLRWFGFLALTIFALLLVTFTLTRLSPVDPVLAVVGDHASRSSYEQARRELGLDRSLPEQFLVYVSRVAQGDLGRSSSTGQPVRSDLARTVPATVELATLAILLGAVVGVSLGVASGLRPGSWIDGIARFISLFGYSVPIFWLGLLMLLLFYAALHWAPGPGRLDIAFQYTVAPLTGFVLIDTWLSGQDGAFLDALHHLALPVTLLAFHALAGIARLTRTAILNEVGQEYTVAARAKGASDWRVVFSHVLPNVAGTILTVIALAYVSLLEGAVLTETVFAWPGLGRYLTTAMFAGDVPAILGGTLVIGLCFITINSITDLLVARLDPRIKP</sequence>
<feature type="transmembrane region" description="Helical" evidence="7">
    <location>
        <begin position="201"/>
        <end position="221"/>
    </location>
</feature>
<dbReference type="GO" id="GO:0071916">
    <property type="term" value="F:dipeptide transmembrane transporter activity"/>
    <property type="evidence" value="ECO:0007669"/>
    <property type="project" value="TreeGrafter"/>
</dbReference>
<keyword evidence="5 7" id="KW-1133">Transmembrane helix</keyword>
<dbReference type="RefSeq" id="WP_196271905.1">
    <property type="nucleotide sequence ID" value="NZ_JADQDO010000004.1"/>
</dbReference>
<evidence type="ECO:0000256" key="7">
    <source>
        <dbReference type="RuleBase" id="RU363032"/>
    </source>
</evidence>
<comment type="caution">
    <text evidence="9">The sequence shown here is derived from an EMBL/GenBank/DDBJ whole genome shotgun (WGS) entry which is preliminary data.</text>
</comment>
<dbReference type="PANTHER" id="PTHR43163">
    <property type="entry name" value="DIPEPTIDE TRANSPORT SYSTEM PERMEASE PROTEIN DPPB-RELATED"/>
    <property type="match status" value="1"/>
</dbReference>
<evidence type="ECO:0000259" key="8">
    <source>
        <dbReference type="PROSITE" id="PS50928"/>
    </source>
</evidence>
<dbReference type="InterPro" id="IPR000515">
    <property type="entry name" value="MetI-like"/>
</dbReference>
<keyword evidence="10" id="KW-1185">Reference proteome</keyword>
<accession>A0A931BRJ7</accession>
<name>A0A931BRJ7_9HYPH</name>
<evidence type="ECO:0000313" key="9">
    <source>
        <dbReference type="EMBL" id="MBF9233925.1"/>
    </source>
</evidence>
<dbReference type="EMBL" id="JADQDO010000004">
    <property type="protein sequence ID" value="MBF9233925.1"/>
    <property type="molecule type" value="Genomic_DNA"/>
</dbReference>
<comment type="similarity">
    <text evidence="7">Belongs to the binding-protein-dependent transport system permease family.</text>
</comment>
<dbReference type="InterPro" id="IPR045621">
    <property type="entry name" value="BPD_transp_1_N"/>
</dbReference>
<dbReference type="GO" id="GO:0005886">
    <property type="term" value="C:plasma membrane"/>
    <property type="evidence" value="ECO:0007669"/>
    <property type="project" value="UniProtKB-SubCell"/>
</dbReference>
<dbReference type="PROSITE" id="PS50928">
    <property type="entry name" value="ABC_TM1"/>
    <property type="match status" value="1"/>
</dbReference>
<evidence type="ECO:0000256" key="5">
    <source>
        <dbReference type="ARBA" id="ARBA00022989"/>
    </source>
</evidence>
<proteinExistence type="inferred from homology"/>
<evidence type="ECO:0000256" key="2">
    <source>
        <dbReference type="ARBA" id="ARBA00022448"/>
    </source>
</evidence>
<reference evidence="9" key="1">
    <citation type="submission" date="2020-11" db="EMBL/GenBank/DDBJ databases">
        <authorList>
            <person name="Kim M.K."/>
        </authorList>
    </citation>
    <scope>NUCLEOTIDE SEQUENCE</scope>
    <source>
        <strain evidence="9">BT350</strain>
    </source>
</reference>
<keyword evidence="6 7" id="KW-0472">Membrane</keyword>
<feature type="domain" description="ABC transmembrane type-1" evidence="8">
    <location>
        <begin position="97"/>
        <end position="328"/>
    </location>
</feature>
<feature type="transmembrane region" description="Helical" evidence="7">
    <location>
        <begin position="305"/>
        <end position="328"/>
    </location>
</feature>
<gene>
    <name evidence="9" type="ORF">I2H38_11105</name>
</gene>
<dbReference type="AlphaFoldDB" id="A0A931BRJ7"/>
<dbReference type="InterPro" id="IPR035906">
    <property type="entry name" value="MetI-like_sf"/>
</dbReference>
<evidence type="ECO:0000256" key="4">
    <source>
        <dbReference type="ARBA" id="ARBA00022692"/>
    </source>
</evidence>